<reference evidence="1" key="1">
    <citation type="journal article" date="2015" name="Nature">
        <title>Complex archaea that bridge the gap between prokaryotes and eukaryotes.</title>
        <authorList>
            <person name="Spang A."/>
            <person name="Saw J.H."/>
            <person name="Jorgensen S.L."/>
            <person name="Zaremba-Niedzwiedzka K."/>
            <person name="Martijn J."/>
            <person name="Lind A.E."/>
            <person name="van Eijk R."/>
            <person name="Schleper C."/>
            <person name="Guy L."/>
            <person name="Ettema T.J."/>
        </authorList>
    </citation>
    <scope>NUCLEOTIDE SEQUENCE</scope>
</reference>
<name>A0A0F9JYK0_9ZZZZ</name>
<sequence>MSNPLIKKTLNFPESFFQGKLITEQELEFGRIFITKIFNKKEDYKVKDSNDWYGQLIKVAALVNRYPRCLNALNYIIEGFQDYIHPIWKPSYNLIFSGPSFGGVLGQDPLEIMAQIKYNHKHYENLNTEEKQICNDLNVHIMEIHYLIKIIAQNLSKGLKPSIVDIYNLFDKFEYLFNNLFSFHITHTQYNQSLDIYRKVRNAIAHSNFIFHQETIKLVEWSKLHHVIGIIELNFEELIEEMIILCTIICQVIALYQLMQQ</sequence>
<dbReference type="AlphaFoldDB" id="A0A0F9JYK0"/>
<organism evidence="1">
    <name type="scientific">marine sediment metagenome</name>
    <dbReference type="NCBI Taxonomy" id="412755"/>
    <lineage>
        <taxon>unclassified sequences</taxon>
        <taxon>metagenomes</taxon>
        <taxon>ecological metagenomes</taxon>
    </lineage>
</organism>
<evidence type="ECO:0000313" key="1">
    <source>
        <dbReference type="EMBL" id="KKM74844.1"/>
    </source>
</evidence>
<gene>
    <name evidence="1" type="ORF">LCGC14_1396310</name>
</gene>
<dbReference type="EMBL" id="LAZR01009074">
    <property type="protein sequence ID" value="KKM74844.1"/>
    <property type="molecule type" value="Genomic_DNA"/>
</dbReference>
<comment type="caution">
    <text evidence="1">The sequence shown here is derived from an EMBL/GenBank/DDBJ whole genome shotgun (WGS) entry which is preliminary data.</text>
</comment>
<accession>A0A0F9JYK0</accession>
<proteinExistence type="predicted"/>
<protein>
    <submittedName>
        <fullName evidence="1">Uncharacterized protein</fullName>
    </submittedName>
</protein>